<evidence type="ECO:0000313" key="3">
    <source>
        <dbReference type="Proteomes" id="UP000287651"/>
    </source>
</evidence>
<dbReference type="Proteomes" id="UP000287651">
    <property type="component" value="Unassembled WGS sequence"/>
</dbReference>
<sequence length="74" mass="8208">MADRPPQLAGHGGPRTLADIDADSLAHCFGFLGIRDVANLAMTCKPLCRVAYSDPVWNRLFRYLHRLSPLFAPL</sequence>
<dbReference type="InterPro" id="IPR036047">
    <property type="entry name" value="F-box-like_dom_sf"/>
</dbReference>
<gene>
    <name evidence="2" type="ORF">B296_00028771</name>
</gene>
<name>A0A427AMH4_ENSVE</name>
<dbReference type="InterPro" id="IPR001810">
    <property type="entry name" value="F-box_dom"/>
</dbReference>
<reference evidence="2 3" key="1">
    <citation type="journal article" date="2014" name="Agronomy (Basel)">
        <title>A Draft Genome Sequence for Ensete ventricosum, the Drought-Tolerant Tree Against Hunger.</title>
        <authorList>
            <person name="Harrison J."/>
            <person name="Moore K.A."/>
            <person name="Paszkiewicz K."/>
            <person name="Jones T."/>
            <person name="Grant M."/>
            <person name="Ambacheew D."/>
            <person name="Muzemil S."/>
            <person name="Studholme D.J."/>
        </authorList>
    </citation>
    <scope>NUCLEOTIDE SEQUENCE [LARGE SCALE GENOMIC DNA]</scope>
</reference>
<feature type="domain" description="F-box" evidence="1">
    <location>
        <begin position="25"/>
        <end position="62"/>
    </location>
</feature>
<organism evidence="2 3">
    <name type="scientific">Ensete ventricosum</name>
    <name type="common">Abyssinian banana</name>
    <name type="synonym">Musa ensete</name>
    <dbReference type="NCBI Taxonomy" id="4639"/>
    <lineage>
        <taxon>Eukaryota</taxon>
        <taxon>Viridiplantae</taxon>
        <taxon>Streptophyta</taxon>
        <taxon>Embryophyta</taxon>
        <taxon>Tracheophyta</taxon>
        <taxon>Spermatophyta</taxon>
        <taxon>Magnoliopsida</taxon>
        <taxon>Liliopsida</taxon>
        <taxon>Zingiberales</taxon>
        <taxon>Musaceae</taxon>
        <taxon>Ensete</taxon>
    </lineage>
</organism>
<proteinExistence type="predicted"/>
<evidence type="ECO:0000313" key="2">
    <source>
        <dbReference type="EMBL" id="RRT77376.1"/>
    </source>
</evidence>
<evidence type="ECO:0000259" key="1">
    <source>
        <dbReference type="Pfam" id="PF12937"/>
    </source>
</evidence>
<dbReference type="EMBL" id="AMZH03001948">
    <property type="protein sequence ID" value="RRT77376.1"/>
    <property type="molecule type" value="Genomic_DNA"/>
</dbReference>
<comment type="caution">
    <text evidence="2">The sequence shown here is derived from an EMBL/GenBank/DDBJ whole genome shotgun (WGS) entry which is preliminary data.</text>
</comment>
<accession>A0A427AMH4</accession>
<dbReference type="Pfam" id="PF12937">
    <property type="entry name" value="F-box-like"/>
    <property type="match status" value="1"/>
</dbReference>
<protein>
    <recommendedName>
        <fullName evidence="1">F-box domain-containing protein</fullName>
    </recommendedName>
</protein>
<dbReference type="AlphaFoldDB" id="A0A427AMH4"/>
<dbReference type="SUPFAM" id="SSF81383">
    <property type="entry name" value="F-box domain"/>
    <property type="match status" value="1"/>
</dbReference>